<accession>A0A2K2DA04</accession>
<protein>
    <submittedName>
        <fullName evidence="1 2">Uncharacterized protein</fullName>
    </submittedName>
</protein>
<dbReference type="InParanoid" id="A0A2K2DA04"/>
<proteinExistence type="predicted"/>
<keyword evidence="3" id="KW-1185">Reference proteome</keyword>
<dbReference type="Proteomes" id="UP000008810">
    <property type="component" value="Chromosome 2"/>
</dbReference>
<reference evidence="2" key="3">
    <citation type="submission" date="2018-08" db="UniProtKB">
        <authorList>
            <consortium name="EnsemblPlants"/>
        </authorList>
    </citation>
    <scope>IDENTIFICATION</scope>
    <source>
        <strain evidence="2">cv. Bd21</strain>
    </source>
</reference>
<reference evidence="1" key="2">
    <citation type="submission" date="2017-06" db="EMBL/GenBank/DDBJ databases">
        <title>WGS assembly of Brachypodium distachyon.</title>
        <authorList>
            <consortium name="The International Brachypodium Initiative"/>
            <person name="Lucas S."/>
            <person name="Harmon-Smith M."/>
            <person name="Lail K."/>
            <person name="Tice H."/>
            <person name="Grimwood J."/>
            <person name="Bruce D."/>
            <person name="Barry K."/>
            <person name="Shu S."/>
            <person name="Lindquist E."/>
            <person name="Wang M."/>
            <person name="Pitluck S."/>
            <person name="Vogel J.P."/>
            <person name="Garvin D.F."/>
            <person name="Mockler T.C."/>
            <person name="Schmutz J."/>
            <person name="Rokhsar D."/>
            <person name="Bevan M.W."/>
        </authorList>
    </citation>
    <scope>NUCLEOTIDE SEQUENCE</scope>
    <source>
        <strain evidence="1">Bd21</strain>
    </source>
</reference>
<organism evidence="1">
    <name type="scientific">Brachypodium distachyon</name>
    <name type="common">Purple false brome</name>
    <name type="synonym">Trachynia distachya</name>
    <dbReference type="NCBI Taxonomy" id="15368"/>
    <lineage>
        <taxon>Eukaryota</taxon>
        <taxon>Viridiplantae</taxon>
        <taxon>Streptophyta</taxon>
        <taxon>Embryophyta</taxon>
        <taxon>Tracheophyta</taxon>
        <taxon>Spermatophyta</taxon>
        <taxon>Magnoliopsida</taxon>
        <taxon>Liliopsida</taxon>
        <taxon>Poales</taxon>
        <taxon>Poaceae</taxon>
        <taxon>BOP clade</taxon>
        <taxon>Pooideae</taxon>
        <taxon>Stipodae</taxon>
        <taxon>Brachypodieae</taxon>
        <taxon>Brachypodium</taxon>
    </lineage>
</organism>
<evidence type="ECO:0000313" key="2">
    <source>
        <dbReference type="EnsemblPlants" id="PNT71097"/>
    </source>
</evidence>
<reference evidence="1 2" key="1">
    <citation type="journal article" date="2010" name="Nature">
        <title>Genome sequencing and analysis of the model grass Brachypodium distachyon.</title>
        <authorList>
            <consortium name="International Brachypodium Initiative"/>
        </authorList>
    </citation>
    <scope>NUCLEOTIDE SEQUENCE [LARGE SCALE GENOMIC DNA]</scope>
    <source>
        <strain evidence="1 2">Bd21</strain>
    </source>
</reference>
<dbReference type="EMBL" id="CM000881">
    <property type="protein sequence ID" value="PNT71097.1"/>
    <property type="molecule type" value="Genomic_DNA"/>
</dbReference>
<sequence length="109" mass="12102">MPIHVTNHLGLTFLEKNKSRFSSLFSAAARSLPTSATSLLSPAEWDTTLLYPPERITGSAEARNCHHFELSALGRHRPSLSGQRRDRPPRCRVPRCCHDVLSPPESLAS</sequence>
<dbReference type="AlphaFoldDB" id="A0A2K2DA04"/>
<dbReference type="EnsemblPlants" id="PNT71097">
    <property type="protein sequence ID" value="PNT71097"/>
    <property type="gene ID" value="BRADI_2g23085v3"/>
</dbReference>
<evidence type="ECO:0000313" key="1">
    <source>
        <dbReference type="EMBL" id="PNT71097.1"/>
    </source>
</evidence>
<dbReference type="Gramene" id="PNT71097">
    <property type="protein sequence ID" value="PNT71097"/>
    <property type="gene ID" value="BRADI_2g23085v3"/>
</dbReference>
<name>A0A2K2DA04_BRADI</name>
<evidence type="ECO:0000313" key="3">
    <source>
        <dbReference type="Proteomes" id="UP000008810"/>
    </source>
</evidence>
<gene>
    <name evidence="1" type="ORF">BRADI_2g23085v3</name>
</gene>